<sequence length="128" mass="14060">KSLDVIQLFHKTGSPTSTKAADLLKRISIRASESASEDKASRDPFELQVTEEPPTQDQLQTMLDYAGDKGISSIVDGASTSSEALRLVRENVDRLRRPITVDWNNGKVYAGAEESEILKMLNALPSKN</sequence>
<feature type="non-terminal residue" evidence="8">
    <location>
        <position position="1"/>
    </location>
</feature>
<evidence type="ECO:0000256" key="1">
    <source>
        <dbReference type="ARBA" id="ARBA00002963"/>
    </source>
</evidence>
<dbReference type="InterPro" id="IPR012882">
    <property type="entry name" value="Fmp46"/>
</dbReference>
<dbReference type="Pfam" id="PF07955">
    <property type="entry name" value="DUF1687"/>
    <property type="match status" value="1"/>
</dbReference>
<evidence type="ECO:0000256" key="2">
    <source>
        <dbReference type="ARBA" id="ARBA00004173"/>
    </source>
</evidence>
<comment type="subcellular location">
    <subcellularLocation>
        <location evidence="2">Mitochondrion</location>
    </subcellularLocation>
</comment>
<dbReference type="GO" id="GO:0016491">
    <property type="term" value="F:oxidoreductase activity"/>
    <property type="evidence" value="ECO:0007669"/>
    <property type="project" value="UniProtKB-KW"/>
</dbReference>
<evidence type="ECO:0000256" key="3">
    <source>
        <dbReference type="ARBA" id="ARBA00009734"/>
    </source>
</evidence>
<comment type="similarity">
    <text evidence="3">Belongs to the FMP46 family.</text>
</comment>
<dbReference type="SUPFAM" id="SSF52833">
    <property type="entry name" value="Thioredoxin-like"/>
    <property type="match status" value="1"/>
</dbReference>
<keyword evidence="4" id="KW-0809">Transit peptide</keyword>
<dbReference type="PANTHER" id="PTHR28071">
    <property type="entry name" value="REDOX PROTEIN FMP46, MITOCHONDRIAL-RELATED"/>
    <property type="match status" value="1"/>
</dbReference>
<evidence type="ECO:0000313" key="8">
    <source>
        <dbReference type="EMBL" id="KAK0749302.1"/>
    </source>
</evidence>
<dbReference type="Gene3D" id="3.40.30.10">
    <property type="entry name" value="Glutaredoxin"/>
    <property type="match status" value="1"/>
</dbReference>
<dbReference type="Proteomes" id="UP001172155">
    <property type="component" value="Unassembled WGS sequence"/>
</dbReference>
<dbReference type="AlphaFoldDB" id="A0AA40F1R4"/>
<reference evidence="8" key="1">
    <citation type="submission" date="2023-06" db="EMBL/GenBank/DDBJ databases">
        <title>Genome-scale phylogeny and comparative genomics of the fungal order Sordariales.</title>
        <authorList>
            <consortium name="Lawrence Berkeley National Laboratory"/>
            <person name="Hensen N."/>
            <person name="Bonometti L."/>
            <person name="Westerberg I."/>
            <person name="Brannstrom I.O."/>
            <person name="Guillou S."/>
            <person name="Cros-Aarteil S."/>
            <person name="Calhoun S."/>
            <person name="Haridas S."/>
            <person name="Kuo A."/>
            <person name="Mondo S."/>
            <person name="Pangilinan J."/>
            <person name="Riley R."/>
            <person name="LaButti K."/>
            <person name="Andreopoulos B."/>
            <person name="Lipzen A."/>
            <person name="Chen C."/>
            <person name="Yanf M."/>
            <person name="Daum C."/>
            <person name="Ng V."/>
            <person name="Clum A."/>
            <person name="Steindorff A."/>
            <person name="Ohm R."/>
            <person name="Martin F."/>
            <person name="Silar P."/>
            <person name="Natvig D."/>
            <person name="Lalanne C."/>
            <person name="Gautier V."/>
            <person name="Ament-velasquez S.L."/>
            <person name="Kruys A."/>
            <person name="Hutchinson M.I."/>
            <person name="Powell A.J."/>
            <person name="Barry K."/>
            <person name="Miller A.N."/>
            <person name="Grigoriev I.V."/>
            <person name="Debuchy R."/>
            <person name="Gladieux P."/>
            <person name="Thoren M.H."/>
            <person name="Johannesson H."/>
        </authorList>
    </citation>
    <scope>NUCLEOTIDE SEQUENCE</scope>
    <source>
        <strain evidence="8">SMH3187-1</strain>
    </source>
</reference>
<proteinExistence type="inferred from homology"/>
<dbReference type="PANTHER" id="PTHR28071:SF1">
    <property type="entry name" value="REDOX PROTEIN FMP46, MITOCHONDRIAL-RELATED"/>
    <property type="match status" value="1"/>
</dbReference>
<feature type="region of interest" description="Disordered" evidence="7">
    <location>
        <begin position="31"/>
        <end position="56"/>
    </location>
</feature>
<keyword evidence="9" id="KW-1185">Reference proteome</keyword>
<protein>
    <submittedName>
        <fullName evidence="8">Thioredoxin-like protein</fullName>
    </submittedName>
</protein>
<comment type="caution">
    <text evidence="8">The sequence shown here is derived from an EMBL/GenBank/DDBJ whole genome shotgun (WGS) entry which is preliminary data.</text>
</comment>
<keyword evidence="5" id="KW-0560">Oxidoreductase</keyword>
<gene>
    <name evidence="8" type="ORF">B0T18DRAFT_323866</name>
</gene>
<evidence type="ECO:0000256" key="7">
    <source>
        <dbReference type="SAM" id="MobiDB-lite"/>
    </source>
</evidence>
<feature type="compositionally biased region" description="Basic and acidic residues" evidence="7">
    <location>
        <begin position="36"/>
        <end position="45"/>
    </location>
</feature>
<accession>A0AA40F1R4</accession>
<evidence type="ECO:0000313" key="9">
    <source>
        <dbReference type="Proteomes" id="UP001172155"/>
    </source>
</evidence>
<evidence type="ECO:0000256" key="6">
    <source>
        <dbReference type="ARBA" id="ARBA00023128"/>
    </source>
</evidence>
<keyword evidence="6" id="KW-0496">Mitochondrion</keyword>
<dbReference type="EMBL" id="JAUKUD010000003">
    <property type="protein sequence ID" value="KAK0749302.1"/>
    <property type="molecule type" value="Genomic_DNA"/>
</dbReference>
<evidence type="ECO:0000256" key="5">
    <source>
        <dbReference type="ARBA" id="ARBA00023002"/>
    </source>
</evidence>
<organism evidence="8 9">
    <name type="scientific">Schizothecium vesticola</name>
    <dbReference type="NCBI Taxonomy" id="314040"/>
    <lineage>
        <taxon>Eukaryota</taxon>
        <taxon>Fungi</taxon>
        <taxon>Dikarya</taxon>
        <taxon>Ascomycota</taxon>
        <taxon>Pezizomycotina</taxon>
        <taxon>Sordariomycetes</taxon>
        <taxon>Sordariomycetidae</taxon>
        <taxon>Sordariales</taxon>
        <taxon>Schizotheciaceae</taxon>
        <taxon>Schizothecium</taxon>
    </lineage>
</organism>
<dbReference type="GO" id="GO:0005739">
    <property type="term" value="C:mitochondrion"/>
    <property type="evidence" value="ECO:0007669"/>
    <property type="project" value="UniProtKB-SubCell"/>
</dbReference>
<name>A0AA40F1R4_9PEZI</name>
<evidence type="ECO:0000256" key="4">
    <source>
        <dbReference type="ARBA" id="ARBA00022946"/>
    </source>
</evidence>
<dbReference type="InterPro" id="IPR036249">
    <property type="entry name" value="Thioredoxin-like_sf"/>
</dbReference>
<comment type="function">
    <text evidence="1">Putative mitochondrial redox protein which could be involved in the reduction of small toxic molecules.</text>
</comment>